<accession>A0AAV2EQB8</accession>
<gene>
    <name evidence="2" type="ORF">LTRI10_LOCUS28949</name>
</gene>
<dbReference type="AlphaFoldDB" id="A0AAV2EQB8"/>
<sequence>MREAQIGAATIVEPVAGSEEGTRHWEPGLHDEGEIREQEPPDFNRLQLWEQRQAELRRRGKEGAAD</sequence>
<evidence type="ECO:0000313" key="3">
    <source>
        <dbReference type="Proteomes" id="UP001497516"/>
    </source>
</evidence>
<name>A0AAV2EQB8_9ROSI</name>
<organism evidence="2 3">
    <name type="scientific">Linum trigynum</name>
    <dbReference type="NCBI Taxonomy" id="586398"/>
    <lineage>
        <taxon>Eukaryota</taxon>
        <taxon>Viridiplantae</taxon>
        <taxon>Streptophyta</taxon>
        <taxon>Embryophyta</taxon>
        <taxon>Tracheophyta</taxon>
        <taxon>Spermatophyta</taxon>
        <taxon>Magnoliopsida</taxon>
        <taxon>eudicotyledons</taxon>
        <taxon>Gunneridae</taxon>
        <taxon>Pentapetalae</taxon>
        <taxon>rosids</taxon>
        <taxon>fabids</taxon>
        <taxon>Malpighiales</taxon>
        <taxon>Linaceae</taxon>
        <taxon>Linum</taxon>
    </lineage>
</organism>
<proteinExistence type="predicted"/>
<evidence type="ECO:0000256" key="1">
    <source>
        <dbReference type="SAM" id="MobiDB-lite"/>
    </source>
</evidence>
<keyword evidence="3" id="KW-1185">Reference proteome</keyword>
<feature type="compositionally biased region" description="Basic and acidic residues" evidence="1">
    <location>
        <begin position="20"/>
        <end position="39"/>
    </location>
</feature>
<dbReference type="EMBL" id="OZ034818">
    <property type="protein sequence ID" value="CAL1387999.1"/>
    <property type="molecule type" value="Genomic_DNA"/>
</dbReference>
<reference evidence="2 3" key="1">
    <citation type="submission" date="2024-04" db="EMBL/GenBank/DDBJ databases">
        <authorList>
            <person name="Fracassetti M."/>
        </authorList>
    </citation>
    <scope>NUCLEOTIDE SEQUENCE [LARGE SCALE GENOMIC DNA]</scope>
</reference>
<evidence type="ECO:0000313" key="2">
    <source>
        <dbReference type="EMBL" id="CAL1387999.1"/>
    </source>
</evidence>
<dbReference type="Proteomes" id="UP001497516">
    <property type="component" value="Chromosome 5"/>
</dbReference>
<feature type="region of interest" description="Disordered" evidence="1">
    <location>
        <begin position="16"/>
        <end position="45"/>
    </location>
</feature>
<protein>
    <submittedName>
        <fullName evidence="2">Uncharacterized protein</fullName>
    </submittedName>
</protein>